<dbReference type="PANTHER" id="PTHR24408:SF34">
    <property type="entry name" value="ZINC FINGER PROTEIN 672-RELATED"/>
    <property type="match status" value="1"/>
</dbReference>
<dbReference type="FunFam" id="3.30.160.60:FF:000538">
    <property type="entry name" value="zinc finger protein 853"/>
    <property type="match status" value="1"/>
</dbReference>
<feature type="region of interest" description="Disordered" evidence="8">
    <location>
        <begin position="680"/>
        <end position="721"/>
    </location>
</feature>
<feature type="domain" description="C2H2-type" evidence="9">
    <location>
        <begin position="726"/>
        <end position="753"/>
    </location>
</feature>
<dbReference type="InterPro" id="IPR013087">
    <property type="entry name" value="Znf_C2H2_type"/>
</dbReference>
<feature type="region of interest" description="Disordered" evidence="8">
    <location>
        <begin position="914"/>
        <end position="936"/>
    </location>
</feature>
<dbReference type="Pfam" id="PF00096">
    <property type="entry name" value="zf-C2H2"/>
    <property type="match status" value="2"/>
</dbReference>
<feature type="region of interest" description="Disordered" evidence="8">
    <location>
        <begin position="824"/>
        <end position="845"/>
    </location>
</feature>
<dbReference type="Gene3D" id="3.30.160.60">
    <property type="entry name" value="Classic Zinc Finger"/>
    <property type="match status" value="2"/>
</dbReference>
<feature type="compositionally biased region" description="Polar residues" evidence="8">
    <location>
        <begin position="617"/>
        <end position="630"/>
    </location>
</feature>
<keyword evidence="3" id="KW-0677">Repeat</keyword>
<evidence type="ECO:0000256" key="6">
    <source>
        <dbReference type="ARBA" id="ARBA00023242"/>
    </source>
</evidence>
<dbReference type="GO" id="GO:0043565">
    <property type="term" value="F:sequence-specific DNA binding"/>
    <property type="evidence" value="ECO:0007669"/>
    <property type="project" value="TreeGrafter"/>
</dbReference>
<dbReference type="GO" id="GO:0005634">
    <property type="term" value="C:nucleus"/>
    <property type="evidence" value="ECO:0007669"/>
    <property type="project" value="UniProtKB-SubCell"/>
</dbReference>
<evidence type="ECO:0000256" key="5">
    <source>
        <dbReference type="ARBA" id="ARBA00022833"/>
    </source>
</evidence>
<dbReference type="InterPro" id="IPR036236">
    <property type="entry name" value="Znf_C2H2_sf"/>
</dbReference>
<dbReference type="Proteomes" id="UP000030653">
    <property type="component" value="Unassembled WGS sequence"/>
</dbReference>
<evidence type="ECO:0000256" key="3">
    <source>
        <dbReference type="ARBA" id="ARBA00022737"/>
    </source>
</evidence>
<evidence type="ECO:0000256" key="1">
    <source>
        <dbReference type="ARBA" id="ARBA00004123"/>
    </source>
</evidence>
<keyword evidence="6" id="KW-0539">Nucleus</keyword>
<feature type="compositionally biased region" description="Polar residues" evidence="8">
    <location>
        <begin position="585"/>
        <end position="606"/>
    </location>
</feature>
<feature type="compositionally biased region" description="Polar residues" evidence="8">
    <location>
        <begin position="155"/>
        <end position="170"/>
    </location>
</feature>
<proteinExistence type="predicted"/>
<dbReference type="GeneID" id="63685204"/>
<accession>M5G128</accession>
<evidence type="ECO:0000313" key="10">
    <source>
        <dbReference type="EMBL" id="EJU02444.1"/>
    </source>
</evidence>
<sequence>MASLEPPRTEESLSGLWASSSTAGAASETESDSGEASDAASARPTHARDHGRASASLELASGPAAHGERQTHSHGLRPTIGRAKNENENAGDGAPSSLHGSTNGFGLQERTGSSVLTAPSAGSVPYRSISPPTSSGRAMDGQPSEEGTARRWSVPGNSHSLLTLASSAPPTSAVDCSITYASLPPSHLHPPPTSRTGQPPFSLPSSSPSSQPTSSYQSGLGTLAEAGSQVDMLIFPGSRDVIDRSAAVGVERDSPILYDSEADMYGASRGRTRDRDRSRSRRLERSLSPDTIAMRSMMMRYRLDPFTECGGEMGRRTSKNSKLISAFPAVRDGPPSMTEFQVDIPGSVPGTTDLEKHSVSQSASGHVLSCGLVEQGIEPVRGHGHVTHTSTLLKDPPAVSSVHAHAHPLQSAPIPWSSPFDHPGTEAHLHLGPGRQQAEIGYPSGPSAEPSLLVQPSLGLRLSPAGADRPLPFSSQNDIHPPRLPPLTRSLSDSALPGGAMSTSGSMAVPSLPLLTSGSSASSVLPFGFGATHQTNPSSRLVFPSPHAPAPITDTYPSASDFSRPQGALPPQQRFSSGPGAGYQASISHSGYSPFSRSQYDASGSFNPLPPVGASRDVSTTGWQPPSLSNFRVPGSDPLQMSQSQSGAYIPSQEPLHSGNLDSSGSSAYGTYNNISAAGGSSHSVSIGDFDSDEEGEADSEMGEMGEYQSGQPAAVTGSQNPKARFQCTVCEKAFQKASTLQTHMSTHTGEKPYECPVKGCGKRFSVQSNMRRHQRMCVLGLEGRKRIKKSLFADYNAMNAQPPGMAPTLEPLYATRLKVNRDASVRKTKSRPVQRTKRQTQTAPSRWIPESLKNCANVDALCSRGPFQYFDSVPMPLPPVLPRGTPGDASWEERNSFEQFPEDPYLSENFTKLPGPGLLSPEEQMRAATMSRRWR</sequence>
<keyword evidence="11" id="KW-1185">Reference proteome</keyword>
<dbReference type="STRING" id="1858805.M5G128"/>
<keyword evidence="2" id="KW-0479">Metal-binding</keyword>
<evidence type="ECO:0000256" key="2">
    <source>
        <dbReference type="ARBA" id="ARBA00022723"/>
    </source>
</evidence>
<feature type="region of interest" description="Disordered" evidence="8">
    <location>
        <begin position="538"/>
        <end position="664"/>
    </location>
</feature>
<dbReference type="SUPFAM" id="SSF57667">
    <property type="entry name" value="beta-beta-alpha zinc fingers"/>
    <property type="match status" value="1"/>
</dbReference>
<comment type="subcellular location">
    <subcellularLocation>
        <location evidence="1">Nucleus</location>
    </subcellularLocation>
</comment>
<dbReference type="FunFam" id="3.30.160.60:FF:000744">
    <property type="entry name" value="zinc finger E-box-binding homeobox 1"/>
    <property type="match status" value="1"/>
</dbReference>
<dbReference type="PROSITE" id="PS00028">
    <property type="entry name" value="ZINC_FINGER_C2H2_1"/>
    <property type="match status" value="1"/>
</dbReference>
<dbReference type="AlphaFoldDB" id="M5G128"/>
<feature type="compositionally biased region" description="Polar residues" evidence="8">
    <location>
        <begin position="98"/>
        <end position="117"/>
    </location>
</feature>
<feature type="region of interest" description="Disordered" evidence="8">
    <location>
        <begin position="463"/>
        <end position="505"/>
    </location>
</feature>
<evidence type="ECO:0000256" key="4">
    <source>
        <dbReference type="ARBA" id="ARBA00022771"/>
    </source>
</evidence>
<dbReference type="GO" id="GO:0008270">
    <property type="term" value="F:zinc ion binding"/>
    <property type="evidence" value="ECO:0007669"/>
    <property type="project" value="UniProtKB-KW"/>
</dbReference>
<organism evidence="10 11">
    <name type="scientific">Dacryopinax primogenitus (strain DJM 731)</name>
    <name type="common">Brown rot fungus</name>
    <dbReference type="NCBI Taxonomy" id="1858805"/>
    <lineage>
        <taxon>Eukaryota</taxon>
        <taxon>Fungi</taxon>
        <taxon>Dikarya</taxon>
        <taxon>Basidiomycota</taxon>
        <taxon>Agaricomycotina</taxon>
        <taxon>Dacrymycetes</taxon>
        <taxon>Dacrymycetales</taxon>
        <taxon>Dacrymycetaceae</taxon>
        <taxon>Dacryopinax</taxon>
    </lineage>
</organism>
<dbReference type="EMBL" id="JH795862">
    <property type="protein sequence ID" value="EJU02444.1"/>
    <property type="molecule type" value="Genomic_DNA"/>
</dbReference>
<keyword evidence="5" id="KW-0862">Zinc</keyword>
<dbReference type="OrthoDB" id="6077919at2759"/>
<reference evidence="10 11" key="1">
    <citation type="journal article" date="2012" name="Science">
        <title>The Paleozoic origin of enzymatic lignin decomposition reconstructed from 31 fungal genomes.</title>
        <authorList>
            <person name="Floudas D."/>
            <person name="Binder M."/>
            <person name="Riley R."/>
            <person name="Barry K."/>
            <person name="Blanchette R.A."/>
            <person name="Henrissat B."/>
            <person name="Martinez A.T."/>
            <person name="Otillar R."/>
            <person name="Spatafora J.W."/>
            <person name="Yadav J.S."/>
            <person name="Aerts A."/>
            <person name="Benoit I."/>
            <person name="Boyd A."/>
            <person name="Carlson A."/>
            <person name="Copeland A."/>
            <person name="Coutinho P.M."/>
            <person name="de Vries R.P."/>
            <person name="Ferreira P."/>
            <person name="Findley K."/>
            <person name="Foster B."/>
            <person name="Gaskell J."/>
            <person name="Glotzer D."/>
            <person name="Gorecki P."/>
            <person name="Heitman J."/>
            <person name="Hesse C."/>
            <person name="Hori C."/>
            <person name="Igarashi K."/>
            <person name="Jurgens J.A."/>
            <person name="Kallen N."/>
            <person name="Kersten P."/>
            <person name="Kohler A."/>
            <person name="Kuees U."/>
            <person name="Kumar T.K.A."/>
            <person name="Kuo A."/>
            <person name="LaButti K."/>
            <person name="Larrondo L.F."/>
            <person name="Lindquist E."/>
            <person name="Ling A."/>
            <person name="Lombard V."/>
            <person name="Lucas S."/>
            <person name="Lundell T."/>
            <person name="Martin R."/>
            <person name="McLaughlin D.J."/>
            <person name="Morgenstern I."/>
            <person name="Morin E."/>
            <person name="Murat C."/>
            <person name="Nagy L.G."/>
            <person name="Nolan M."/>
            <person name="Ohm R.A."/>
            <person name="Patyshakuliyeva A."/>
            <person name="Rokas A."/>
            <person name="Ruiz-Duenas F.J."/>
            <person name="Sabat G."/>
            <person name="Salamov A."/>
            <person name="Samejima M."/>
            <person name="Schmutz J."/>
            <person name="Slot J.C."/>
            <person name="St John F."/>
            <person name="Stenlid J."/>
            <person name="Sun H."/>
            <person name="Sun S."/>
            <person name="Syed K."/>
            <person name="Tsang A."/>
            <person name="Wiebenga A."/>
            <person name="Young D."/>
            <person name="Pisabarro A."/>
            <person name="Eastwood D.C."/>
            <person name="Martin F."/>
            <person name="Cullen D."/>
            <person name="Grigoriev I.V."/>
            <person name="Hibbett D.S."/>
        </authorList>
    </citation>
    <scope>NUCLEOTIDE SEQUENCE [LARGE SCALE GENOMIC DNA]</scope>
    <source>
        <strain evidence="10 11">DJM-731 SS1</strain>
    </source>
</reference>
<keyword evidence="4 7" id="KW-0863">Zinc-finger</keyword>
<evidence type="ECO:0000259" key="9">
    <source>
        <dbReference type="PROSITE" id="PS50157"/>
    </source>
</evidence>
<dbReference type="HOGENOM" id="CLU_313089_0_0_1"/>
<feature type="region of interest" description="Disordered" evidence="8">
    <location>
        <begin position="261"/>
        <end position="284"/>
    </location>
</feature>
<name>M5G128_DACPD</name>
<feature type="compositionally biased region" description="Acidic residues" evidence="8">
    <location>
        <begin position="690"/>
        <end position="704"/>
    </location>
</feature>
<feature type="compositionally biased region" description="Low complexity" evidence="8">
    <location>
        <begin position="198"/>
        <end position="218"/>
    </location>
</feature>
<dbReference type="OMA" id="PNISTHA"/>
<dbReference type="RefSeq" id="XP_040629338.1">
    <property type="nucleotide sequence ID" value="XM_040770142.1"/>
</dbReference>
<dbReference type="SMART" id="SM00355">
    <property type="entry name" value="ZnF_C2H2"/>
    <property type="match status" value="2"/>
</dbReference>
<feature type="domain" description="C2H2-type" evidence="9">
    <location>
        <begin position="754"/>
        <end position="787"/>
    </location>
</feature>
<dbReference type="PROSITE" id="PS50157">
    <property type="entry name" value="ZINC_FINGER_C2H2_2"/>
    <property type="match status" value="2"/>
</dbReference>
<evidence type="ECO:0000256" key="8">
    <source>
        <dbReference type="SAM" id="MobiDB-lite"/>
    </source>
</evidence>
<feature type="region of interest" description="Disordered" evidence="8">
    <location>
        <begin position="1"/>
        <end position="219"/>
    </location>
</feature>
<feature type="compositionally biased region" description="Low complexity" evidence="8">
    <location>
        <begin position="12"/>
        <end position="28"/>
    </location>
</feature>
<evidence type="ECO:0000313" key="11">
    <source>
        <dbReference type="Proteomes" id="UP000030653"/>
    </source>
</evidence>
<feature type="compositionally biased region" description="Polar residues" evidence="8">
    <location>
        <begin position="709"/>
        <end position="721"/>
    </location>
</feature>
<evidence type="ECO:0000256" key="7">
    <source>
        <dbReference type="PROSITE-ProRule" id="PRU00042"/>
    </source>
</evidence>
<gene>
    <name evidence="10" type="ORF">DACRYDRAFT_116128</name>
</gene>
<dbReference type="PANTHER" id="PTHR24408">
    <property type="entry name" value="ZINC FINGER PROTEIN"/>
    <property type="match status" value="1"/>
</dbReference>
<dbReference type="GO" id="GO:0000981">
    <property type="term" value="F:DNA-binding transcription factor activity, RNA polymerase II-specific"/>
    <property type="evidence" value="ECO:0007669"/>
    <property type="project" value="TreeGrafter"/>
</dbReference>
<protein>
    <recommendedName>
        <fullName evidence="9">C2H2-type domain-containing protein</fullName>
    </recommendedName>
</protein>
<feature type="compositionally biased region" description="Basic and acidic residues" evidence="8">
    <location>
        <begin position="271"/>
        <end position="284"/>
    </location>
</feature>
<feature type="compositionally biased region" description="Basic residues" evidence="8">
    <location>
        <begin position="827"/>
        <end position="839"/>
    </location>
</feature>